<feature type="active site" description="Proton donor" evidence="4">
    <location>
        <position position="181"/>
    </location>
</feature>
<dbReference type="InterPro" id="IPR049165">
    <property type="entry name" value="GH39_as"/>
</dbReference>
<dbReference type="Gene3D" id="3.20.20.80">
    <property type="entry name" value="Glycosidases"/>
    <property type="match status" value="2"/>
</dbReference>
<comment type="similarity">
    <text evidence="1">Belongs to the glycosyl hydrolase 39 family.</text>
</comment>
<evidence type="ECO:0000313" key="8">
    <source>
        <dbReference type="EMBL" id="KAK7496613.1"/>
    </source>
</evidence>
<reference evidence="8 9" key="1">
    <citation type="journal article" date="2023" name="Sci. Data">
        <title>Genome assembly of the Korean intertidal mud-creeper Batillaria attramentaria.</title>
        <authorList>
            <person name="Patra A.K."/>
            <person name="Ho P.T."/>
            <person name="Jun S."/>
            <person name="Lee S.J."/>
            <person name="Kim Y."/>
            <person name="Won Y.J."/>
        </authorList>
    </citation>
    <scope>NUCLEOTIDE SEQUENCE [LARGE SCALE GENOMIC DNA]</scope>
    <source>
        <strain evidence="8">Wonlab-2016</strain>
    </source>
</reference>
<evidence type="ECO:0000259" key="6">
    <source>
        <dbReference type="Pfam" id="PF01229"/>
    </source>
</evidence>
<proteinExistence type="inferred from homology"/>
<dbReference type="PANTHER" id="PTHR12631:SF8">
    <property type="entry name" value="ALPHA-L-IDURONIDASE"/>
    <property type="match status" value="1"/>
</dbReference>
<keyword evidence="5" id="KW-0732">Signal</keyword>
<dbReference type="InterPro" id="IPR017853">
    <property type="entry name" value="GH"/>
</dbReference>
<dbReference type="PRINTS" id="PR00745">
    <property type="entry name" value="GLHYDRLASE39"/>
</dbReference>
<feature type="domain" description="Glycosyl hydrolases family 39 N-terminal catalytic" evidence="6">
    <location>
        <begin position="367"/>
        <end position="611"/>
    </location>
</feature>
<dbReference type="PANTHER" id="PTHR12631">
    <property type="entry name" value="ALPHA-L-IDURONIDASE"/>
    <property type="match status" value="1"/>
</dbReference>
<comment type="caution">
    <text evidence="8">The sequence shown here is derived from an EMBL/GenBank/DDBJ whole genome shotgun (WGS) entry which is preliminary data.</text>
</comment>
<dbReference type="Pfam" id="PF21200">
    <property type="entry name" value="Glyco_hydro_39_C"/>
    <property type="match status" value="1"/>
</dbReference>
<sequence>MLRLCLVLMYLWCCCHHCYCHNAGLQQDLVLVLNASQSGTPFPHFWQSTGFCPPKPHQDAAGFDLGPDMIQNLAYIGAVPHCGIQQVRIHWLLDLVKVEGFSSGQPVYNFTFLDQMVDLLHQNGLRPGFEIMGSPSGIFTDMENKTQVYWWRDLVRQVAERYIDHYGLDYVKQWNFETWNEPDCHDFDEVQMTVNGFLNYYDACSEGLKAASPQLVFGGPGDGCNVVSTKKNSTLKVLRGNDFAYGLFGHVVNGTNYFTGETGVRMDFISLHRKGEGKASTILNTELETIEEIKRRYPSLVHTPFYNDEADPLGGWNKDEQWRATASYAAMAVKVSAEEWFSLSCVLVFLEFCFALLSAFFTTGKLSSEADPLVGWSKDEWWRATATYAAVAVKVIAQHQNMLIATGHSPINFTLLSNDNGFLSYYPHQFTQRTLVTRFQMNSTTTLCSNASIATAAHKSQSAPASSHENYVTFVRKPIYAAMCLLSKLGDQQLPAHVADSLFKMPLPNDSYAGVLATVHVPSDTSTSDSWQTAALVYSSADTNTGRLGGKLSFQWYINPSSSSSDLMLAVYAVSDNFSNPYWWWDTQFHRPDFPSLQQFSAIRKNEGPYRTHLLPVAAKPGYISVPPVEMHEPDVHLFHLCEKSSLAPEQVTDVRMINITAGQLLIRWSDANIRTKCIKTYEIELSKAGSQGPYQQINSQDAIVNVFVFASDSEGGVRGFYRVRAVDYWQRPGQYSVSVAYGTE</sequence>
<protein>
    <recommendedName>
        <fullName evidence="10">Alpha-L-iduronidase</fullName>
    </recommendedName>
</protein>
<dbReference type="GO" id="GO:0016798">
    <property type="term" value="F:hydrolase activity, acting on glycosyl bonds"/>
    <property type="evidence" value="ECO:0007669"/>
    <property type="project" value="UniProtKB-KW"/>
</dbReference>
<feature type="domain" description="Alpha-L-iduronidase C-terminal" evidence="7">
    <location>
        <begin position="653"/>
        <end position="742"/>
    </location>
</feature>
<dbReference type="InterPro" id="IPR051923">
    <property type="entry name" value="Glycosyl_Hydrolase_39"/>
</dbReference>
<keyword evidence="9" id="KW-1185">Reference proteome</keyword>
<evidence type="ECO:0008006" key="10">
    <source>
        <dbReference type="Google" id="ProtNLM"/>
    </source>
</evidence>
<dbReference type="PROSITE" id="PS01027">
    <property type="entry name" value="GLYCOSYL_HYDROL_F39"/>
    <property type="match status" value="1"/>
</dbReference>
<evidence type="ECO:0000256" key="4">
    <source>
        <dbReference type="PIRSR" id="PIRSR600514-1"/>
    </source>
</evidence>
<dbReference type="Proteomes" id="UP001519460">
    <property type="component" value="Unassembled WGS sequence"/>
</dbReference>
<dbReference type="InterPro" id="IPR049167">
    <property type="entry name" value="GH39_C"/>
</dbReference>
<dbReference type="InterPro" id="IPR049166">
    <property type="entry name" value="GH39_cat"/>
</dbReference>
<dbReference type="AlphaFoldDB" id="A0ABD0LB59"/>
<gene>
    <name evidence="8" type="ORF">BaRGS_00012265</name>
</gene>
<dbReference type="Gene3D" id="2.60.40.10">
    <property type="entry name" value="Immunoglobulins"/>
    <property type="match status" value="1"/>
</dbReference>
<organism evidence="8 9">
    <name type="scientific">Batillaria attramentaria</name>
    <dbReference type="NCBI Taxonomy" id="370345"/>
    <lineage>
        <taxon>Eukaryota</taxon>
        <taxon>Metazoa</taxon>
        <taxon>Spiralia</taxon>
        <taxon>Lophotrochozoa</taxon>
        <taxon>Mollusca</taxon>
        <taxon>Gastropoda</taxon>
        <taxon>Caenogastropoda</taxon>
        <taxon>Sorbeoconcha</taxon>
        <taxon>Cerithioidea</taxon>
        <taxon>Batillariidae</taxon>
        <taxon>Batillaria</taxon>
    </lineage>
</organism>
<dbReference type="SUPFAM" id="SSF51445">
    <property type="entry name" value="(Trans)glycosidases"/>
    <property type="match status" value="1"/>
</dbReference>
<feature type="chain" id="PRO_5044831191" description="Alpha-L-iduronidase" evidence="5">
    <location>
        <begin position="21"/>
        <end position="745"/>
    </location>
</feature>
<dbReference type="EMBL" id="JACVVK020000066">
    <property type="protein sequence ID" value="KAK7496613.1"/>
    <property type="molecule type" value="Genomic_DNA"/>
</dbReference>
<feature type="domain" description="Glycosyl hydrolases family 39 N-terminal catalytic" evidence="6">
    <location>
        <begin position="33"/>
        <end position="339"/>
    </location>
</feature>
<name>A0ABD0LB59_9CAEN</name>
<dbReference type="Pfam" id="PF01229">
    <property type="entry name" value="Glyco_hydro_39"/>
    <property type="match status" value="2"/>
</dbReference>
<accession>A0ABD0LB59</accession>
<feature type="signal peptide" evidence="5">
    <location>
        <begin position="1"/>
        <end position="20"/>
    </location>
</feature>
<keyword evidence="3" id="KW-0326">Glycosidase</keyword>
<evidence type="ECO:0000256" key="1">
    <source>
        <dbReference type="ARBA" id="ARBA00008875"/>
    </source>
</evidence>
<dbReference type="InterPro" id="IPR000514">
    <property type="entry name" value="Glyco_hydro_39"/>
</dbReference>
<dbReference type="SUPFAM" id="SSF51011">
    <property type="entry name" value="Glycosyl hydrolase domain"/>
    <property type="match status" value="1"/>
</dbReference>
<evidence type="ECO:0000256" key="3">
    <source>
        <dbReference type="ARBA" id="ARBA00023295"/>
    </source>
</evidence>
<evidence type="ECO:0000259" key="7">
    <source>
        <dbReference type="Pfam" id="PF21200"/>
    </source>
</evidence>
<dbReference type="Gene3D" id="2.60.40.1500">
    <property type="entry name" value="Glycosyl hydrolase domain, family 39"/>
    <property type="match status" value="1"/>
</dbReference>
<evidence type="ECO:0000256" key="2">
    <source>
        <dbReference type="ARBA" id="ARBA00022801"/>
    </source>
</evidence>
<evidence type="ECO:0000256" key="5">
    <source>
        <dbReference type="SAM" id="SignalP"/>
    </source>
</evidence>
<dbReference type="InterPro" id="IPR013783">
    <property type="entry name" value="Ig-like_fold"/>
</dbReference>
<keyword evidence="2" id="KW-0378">Hydrolase</keyword>
<evidence type="ECO:0000313" key="9">
    <source>
        <dbReference type="Proteomes" id="UP001519460"/>
    </source>
</evidence>